<dbReference type="GO" id="GO:0015020">
    <property type="term" value="F:glucuronosyltransferase activity"/>
    <property type="evidence" value="ECO:0007669"/>
    <property type="project" value="UniProtKB-EC"/>
</dbReference>
<comment type="catalytic activity">
    <reaction evidence="6">
        <text>glucuronate acceptor + UDP-alpha-D-glucuronate = acceptor beta-D-glucuronoside + UDP + H(+)</text>
        <dbReference type="Rhea" id="RHEA:21032"/>
        <dbReference type="ChEBI" id="CHEBI:15378"/>
        <dbReference type="ChEBI" id="CHEBI:58052"/>
        <dbReference type="ChEBI" id="CHEBI:58223"/>
        <dbReference type="ChEBI" id="CHEBI:132367"/>
        <dbReference type="ChEBI" id="CHEBI:132368"/>
        <dbReference type="EC" id="2.4.1.17"/>
    </reaction>
</comment>
<dbReference type="InterPro" id="IPR002213">
    <property type="entry name" value="UDP_glucos_trans"/>
</dbReference>
<keyword evidence="5" id="KW-0732">Signal</keyword>
<dbReference type="PANTHER" id="PTHR48043">
    <property type="entry name" value="EG:EG0003.4 PROTEIN-RELATED"/>
    <property type="match status" value="1"/>
</dbReference>
<evidence type="ECO:0000256" key="1">
    <source>
        <dbReference type="ARBA" id="ARBA00009995"/>
    </source>
</evidence>
<evidence type="ECO:0000256" key="5">
    <source>
        <dbReference type="ARBA" id="ARBA00022729"/>
    </source>
</evidence>
<protein>
    <recommendedName>
        <fullName evidence="2">glucuronosyltransferase</fullName>
        <ecNumber evidence="2">2.4.1.17</ecNumber>
    </recommendedName>
</protein>
<dbReference type="SUPFAM" id="SSF57362">
    <property type="entry name" value="BPTI-like"/>
    <property type="match status" value="1"/>
</dbReference>
<dbReference type="EMBL" id="KN744317">
    <property type="protein sequence ID" value="KIH52186.1"/>
    <property type="molecule type" value="Genomic_DNA"/>
</dbReference>
<sequence>MARKSLGPLGKGVHSFETVLSADQKTNDLMSVDKVFWFLEMAPEMFESPHRIGLEYLEFCIEDEAFQKIVRTPYDLVILDEMFSTAQGSMALKMREEFGSKVATFTTTDLSSVFSMHRGISRNPVISPNYYTKGYDMQSYDVSDFWGRLKTIRDVIVEQVIAMFFDVLNSLTSYRIIFSYGGPEGFKDRSDKIGRDIGYGQRRVGVTRPQQVKDLKSHVKILSWAPQNDILSHNKTILFFTHGGLKSIKEGICSNTAMLFLPFFADQPRNALFARELGIAEVIYKKNITTEELSYKINAVLTDASYGLRTQKLRRQYLDHVVDPLDYGSRWAMRFIKLTDHHKVYYKNRVLKKGLCRNPGISQEHKEHEDVSWSHQADSLHYNHKQLTEMKLSLIALCVLVYCFTVSARNPHRKGRCGDDPAETGGECPDPETKYTYKFGDCHEVKYCGEQETRNLFDSYEKCSGKCVIF</sequence>
<gene>
    <name evidence="7" type="ORF">ANCDUO_17714</name>
</gene>
<evidence type="ECO:0000256" key="3">
    <source>
        <dbReference type="ARBA" id="ARBA00022676"/>
    </source>
</evidence>
<keyword evidence="4" id="KW-0808">Transferase</keyword>
<proteinExistence type="inferred from homology"/>
<dbReference type="PANTHER" id="PTHR48043:SF119">
    <property type="entry name" value="UDP-GLUCURONOSYLTRANSFERASE"/>
    <property type="match status" value="1"/>
</dbReference>
<reference evidence="7 8" key="1">
    <citation type="submission" date="2013-12" db="EMBL/GenBank/DDBJ databases">
        <title>Draft genome of the parsitic nematode Ancylostoma duodenale.</title>
        <authorList>
            <person name="Mitreva M."/>
        </authorList>
    </citation>
    <scope>NUCLEOTIDE SEQUENCE [LARGE SCALE GENOMIC DNA]</scope>
    <source>
        <strain evidence="7 8">Zhejiang</strain>
    </source>
</reference>
<name>A0A0C2G548_9BILA</name>
<keyword evidence="3" id="KW-0328">Glycosyltransferase</keyword>
<evidence type="ECO:0000256" key="6">
    <source>
        <dbReference type="ARBA" id="ARBA00047475"/>
    </source>
</evidence>
<dbReference type="InterPro" id="IPR050271">
    <property type="entry name" value="UDP-glycosyltransferase"/>
</dbReference>
<keyword evidence="8" id="KW-1185">Reference proteome</keyword>
<organism evidence="7 8">
    <name type="scientific">Ancylostoma duodenale</name>
    <dbReference type="NCBI Taxonomy" id="51022"/>
    <lineage>
        <taxon>Eukaryota</taxon>
        <taxon>Metazoa</taxon>
        <taxon>Ecdysozoa</taxon>
        <taxon>Nematoda</taxon>
        <taxon>Chromadorea</taxon>
        <taxon>Rhabditida</taxon>
        <taxon>Rhabditina</taxon>
        <taxon>Rhabditomorpha</taxon>
        <taxon>Strongyloidea</taxon>
        <taxon>Ancylostomatidae</taxon>
        <taxon>Ancylostomatinae</taxon>
        <taxon>Ancylostoma</taxon>
    </lineage>
</organism>
<comment type="similarity">
    <text evidence="1">Belongs to the UDP-glycosyltransferase family.</text>
</comment>
<evidence type="ECO:0000313" key="8">
    <source>
        <dbReference type="Proteomes" id="UP000054047"/>
    </source>
</evidence>
<dbReference type="SUPFAM" id="SSF53756">
    <property type="entry name" value="UDP-Glycosyltransferase/glycogen phosphorylase"/>
    <property type="match status" value="1"/>
</dbReference>
<dbReference type="OrthoDB" id="5835829at2759"/>
<dbReference type="EC" id="2.4.1.17" evidence="2"/>
<dbReference type="Proteomes" id="UP000054047">
    <property type="component" value="Unassembled WGS sequence"/>
</dbReference>
<dbReference type="InterPro" id="IPR036880">
    <property type="entry name" value="Kunitz_BPTI_sf"/>
</dbReference>
<evidence type="ECO:0000256" key="4">
    <source>
        <dbReference type="ARBA" id="ARBA00022679"/>
    </source>
</evidence>
<evidence type="ECO:0000313" key="7">
    <source>
        <dbReference type="EMBL" id="KIH52186.1"/>
    </source>
</evidence>
<dbReference type="AlphaFoldDB" id="A0A0C2G548"/>
<evidence type="ECO:0000256" key="2">
    <source>
        <dbReference type="ARBA" id="ARBA00012544"/>
    </source>
</evidence>
<accession>A0A0C2G548</accession>
<dbReference type="Pfam" id="PF00201">
    <property type="entry name" value="UDPGT"/>
    <property type="match status" value="1"/>
</dbReference>
<dbReference type="Gene3D" id="3.40.50.2000">
    <property type="entry name" value="Glycogen Phosphorylase B"/>
    <property type="match status" value="1"/>
</dbReference>
<dbReference type="GO" id="GO:0004867">
    <property type="term" value="F:serine-type endopeptidase inhibitor activity"/>
    <property type="evidence" value="ECO:0007669"/>
    <property type="project" value="InterPro"/>
</dbReference>